<protein>
    <recommendedName>
        <fullName evidence="1">Ig-like domain-containing protein</fullName>
    </recommendedName>
</protein>
<sequence>MAKLSEARRGEARRGDATRLINYTHVRAFRSVSRNVVVVVVVGDATFEDRGARIITRMTTAPAPPPPVAPSSSPKCDGDLSSTVAVALLAFRRPRSSRMERQIRAEFSESLKNVSIEVPVAVRVGQSVALECRYDLEGESLYMLKWYKGRSEFYRFVPKELPNTRVFPVPTVDVDVHLSGANRVVLRNVRQDLAGKYRCEVSADAPSFHTQVVASTMHVVRKYLPNYGRVSKKLGACASALHLVRPAVHASTFFAKQGEFNAVFGEKMLGCGRGINCRFGETYAPSASPSRRSFLAATARYGIRGAARRSAAYR</sequence>
<evidence type="ECO:0000259" key="1">
    <source>
        <dbReference type="PROSITE" id="PS50835"/>
    </source>
</evidence>
<dbReference type="InterPro" id="IPR003599">
    <property type="entry name" value="Ig_sub"/>
</dbReference>
<dbReference type="AlphaFoldDB" id="A0AAN9Y4Z5"/>
<dbReference type="SUPFAM" id="SSF48726">
    <property type="entry name" value="Immunoglobulin"/>
    <property type="match status" value="1"/>
</dbReference>
<dbReference type="PANTHER" id="PTHR21261:SF15">
    <property type="entry name" value="BEATEN PATH IIIA, ISOFORM D-RELATED"/>
    <property type="match status" value="1"/>
</dbReference>
<dbReference type="EMBL" id="JBBCAQ010000020">
    <property type="protein sequence ID" value="KAK7592720.1"/>
    <property type="molecule type" value="Genomic_DNA"/>
</dbReference>
<name>A0AAN9Y4Z5_9HEMI</name>
<keyword evidence="3" id="KW-1185">Reference proteome</keyword>
<dbReference type="InterPro" id="IPR036179">
    <property type="entry name" value="Ig-like_dom_sf"/>
</dbReference>
<organism evidence="2 3">
    <name type="scientific">Parthenolecanium corni</name>
    <dbReference type="NCBI Taxonomy" id="536013"/>
    <lineage>
        <taxon>Eukaryota</taxon>
        <taxon>Metazoa</taxon>
        <taxon>Ecdysozoa</taxon>
        <taxon>Arthropoda</taxon>
        <taxon>Hexapoda</taxon>
        <taxon>Insecta</taxon>
        <taxon>Pterygota</taxon>
        <taxon>Neoptera</taxon>
        <taxon>Paraneoptera</taxon>
        <taxon>Hemiptera</taxon>
        <taxon>Sternorrhyncha</taxon>
        <taxon>Coccoidea</taxon>
        <taxon>Coccidae</taxon>
        <taxon>Parthenolecanium</taxon>
    </lineage>
</organism>
<proteinExistence type="predicted"/>
<dbReference type="PROSITE" id="PS50835">
    <property type="entry name" value="IG_LIKE"/>
    <property type="match status" value="1"/>
</dbReference>
<evidence type="ECO:0000313" key="3">
    <source>
        <dbReference type="Proteomes" id="UP001367676"/>
    </source>
</evidence>
<dbReference type="InterPro" id="IPR013783">
    <property type="entry name" value="Ig-like_fold"/>
</dbReference>
<dbReference type="InterPro" id="IPR007110">
    <property type="entry name" value="Ig-like_dom"/>
</dbReference>
<evidence type="ECO:0000313" key="2">
    <source>
        <dbReference type="EMBL" id="KAK7592720.1"/>
    </source>
</evidence>
<dbReference type="PANTHER" id="PTHR21261">
    <property type="entry name" value="BEAT PROTEIN"/>
    <property type="match status" value="1"/>
</dbReference>
<feature type="domain" description="Ig-like" evidence="1">
    <location>
        <begin position="94"/>
        <end position="215"/>
    </location>
</feature>
<accession>A0AAN9Y4Z5</accession>
<comment type="caution">
    <text evidence="2">The sequence shown here is derived from an EMBL/GenBank/DDBJ whole genome shotgun (WGS) entry which is preliminary data.</text>
</comment>
<reference evidence="2 3" key="1">
    <citation type="submission" date="2024-03" db="EMBL/GenBank/DDBJ databases">
        <title>Adaptation during the transition from Ophiocordyceps entomopathogen to insect associate is accompanied by gene loss and intensified selection.</title>
        <authorList>
            <person name="Ward C.M."/>
            <person name="Onetto C.A."/>
            <person name="Borneman A.R."/>
        </authorList>
    </citation>
    <scope>NUCLEOTIDE SEQUENCE [LARGE SCALE GENOMIC DNA]</scope>
    <source>
        <strain evidence="2">AWRI1</strain>
        <tissue evidence="2">Single Adult Female</tissue>
    </source>
</reference>
<dbReference type="Proteomes" id="UP001367676">
    <property type="component" value="Unassembled WGS sequence"/>
</dbReference>
<gene>
    <name evidence="2" type="ORF">V9T40_007472</name>
</gene>
<dbReference type="FunFam" id="2.60.40.10:FF:000437">
    <property type="entry name" value="Beat-IIIc, isoform A"/>
    <property type="match status" value="1"/>
</dbReference>
<dbReference type="Gene3D" id="2.60.40.10">
    <property type="entry name" value="Immunoglobulins"/>
    <property type="match status" value="1"/>
</dbReference>
<dbReference type="SMART" id="SM00409">
    <property type="entry name" value="IG"/>
    <property type="match status" value="1"/>
</dbReference>